<dbReference type="RefSeq" id="WP_110443244.1">
    <property type="nucleotide sequence ID" value="NZ_QGLM01000007.1"/>
</dbReference>
<evidence type="ECO:0000259" key="8">
    <source>
        <dbReference type="Pfam" id="PF02687"/>
    </source>
</evidence>
<dbReference type="InterPro" id="IPR025857">
    <property type="entry name" value="MacB_PCD"/>
</dbReference>
<proteinExistence type="inferred from homology"/>
<dbReference type="EMBL" id="QGLM01000007">
    <property type="protein sequence ID" value="PXY96061.1"/>
    <property type="molecule type" value="Genomic_DNA"/>
</dbReference>
<dbReference type="PANTHER" id="PTHR30572:SF4">
    <property type="entry name" value="ABC TRANSPORTER PERMEASE YTRF"/>
    <property type="match status" value="1"/>
</dbReference>
<evidence type="ECO:0000259" key="9">
    <source>
        <dbReference type="Pfam" id="PF12704"/>
    </source>
</evidence>
<sequence length="428" mass="47094">MFGKMIFGVITRQKKKLMLIALTVALGVSLATAMLNVMFDVGDKVNQELKAYGANLNIVPKGAAFINDMYQLDEDNQNEASQFINEDQLVKIKMIFWAYNIVDFAPYLSIAAEVDHHPVKVVGTWFDKHLQIPTGDEVNTGMLAMKSWWQIEGNPMTDDNLQSAMIGESLAKRLNLKIGDKITIDSPKNHNSMALTIHNIFHSGGIEDNEIYVTLSTAQELANKKGLVERVEVSALTTPENELARRAAQDPNSLSRNEWDIWYCTAYISSIAYQLEEVMPDVRVKAIMQVAESEGAILQKTQLLMILLTVLSLICSALAISNLVTANVIERSTEIGLLKALGASNSAVALLIIIEMLIIGLIGGVIGYFMGLGFAQIIGHTVFGSSVEIKMLIIPLVGLMVLFITLIGSLPALKMMMFLKPIDVLHGR</sequence>
<gene>
    <name evidence="10" type="ORF">DKK76_04005</name>
</gene>
<evidence type="ECO:0000256" key="6">
    <source>
        <dbReference type="ARBA" id="ARBA00038076"/>
    </source>
</evidence>
<comment type="subcellular location">
    <subcellularLocation>
        <location evidence="1">Cell membrane</location>
        <topology evidence="1">Multi-pass membrane protein</topology>
    </subcellularLocation>
</comment>
<dbReference type="Proteomes" id="UP000247838">
    <property type="component" value="Unassembled WGS sequence"/>
</dbReference>
<reference evidence="10 11" key="1">
    <citation type="submission" date="2018-05" db="EMBL/GenBank/DDBJ databases">
        <title>Reference genomes for bee gut microbiota database.</title>
        <authorList>
            <person name="Ellegaard K.M."/>
        </authorList>
    </citation>
    <scope>NUCLEOTIDE SEQUENCE [LARGE SCALE GENOMIC DNA]</scope>
    <source>
        <strain evidence="10 11">ESL0167</strain>
    </source>
</reference>
<feature type="transmembrane region" description="Helical" evidence="7">
    <location>
        <begin position="303"/>
        <end position="326"/>
    </location>
</feature>
<comment type="caution">
    <text evidence="10">The sequence shown here is derived from an EMBL/GenBank/DDBJ whole genome shotgun (WGS) entry which is preliminary data.</text>
</comment>
<keyword evidence="4 7" id="KW-1133">Transmembrane helix</keyword>
<keyword evidence="2" id="KW-1003">Cell membrane</keyword>
<evidence type="ECO:0000256" key="3">
    <source>
        <dbReference type="ARBA" id="ARBA00022692"/>
    </source>
</evidence>
<comment type="similarity">
    <text evidence="6">Belongs to the ABC-4 integral membrane protein family.</text>
</comment>
<dbReference type="Pfam" id="PF02687">
    <property type="entry name" value="FtsX"/>
    <property type="match status" value="1"/>
</dbReference>
<evidence type="ECO:0000313" key="11">
    <source>
        <dbReference type="Proteomes" id="UP000247838"/>
    </source>
</evidence>
<feature type="transmembrane region" description="Helical" evidence="7">
    <location>
        <begin position="391"/>
        <end position="413"/>
    </location>
</feature>
<dbReference type="PANTHER" id="PTHR30572">
    <property type="entry name" value="MEMBRANE COMPONENT OF TRANSPORTER-RELATED"/>
    <property type="match status" value="1"/>
</dbReference>
<keyword evidence="5 7" id="KW-0472">Membrane</keyword>
<evidence type="ECO:0000313" key="10">
    <source>
        <dbReference type="EMBL" id="PXY96061.1"/>
    </source>
</evidence>
<keyword evidence="3 7" id="KW-0812">Transmembrane</keyword>
<feature type="transmembrane region" description="Helical" evidence="7">
    <location>
        <begin position="347"/>
        <end position="371"/>
    </location>
</feature>
<dbReference type="InterPro" id="IPR050250">
    <property type="entry name" value="Macrolide_Exporter_MacB"/>
</dbReference>
<dbReference type="Pfam" id="PF12704">
    <property type="entry name" value="MacB_PCD"/>
    <property type="match status" value="1"/>
</dbReference>
<accession>A0A318N3R6</accession>
<dbReference type="GO" id="GO:0022857">
    <property type="term" value="F:transmembrane transporter activity"/>
    <property type="evidence" value="ECO:0007669"/>
    <property type="project" value="TreeGrafter"/>
</dbReference>
<feature type="domain" description="ABC3 transporter permease C-terminal" evidence="8">
    <location>
        <begin position="307"/>
        <end position="420"/>
    </location>
</feature>
<evidence type="ECO:0000256" key="5">
    <source>
        <dbReference type="ARBA" id="ARBA00023136"/>
    </source>
</evidence>
<dbReference type="GO" id="GO:0005886">
    <property type="term" value="C:plasma membrane"/>
    <property type="evidence" value="ECO:0007669"/>
    <property type="project" value="UniProtKB-SubCell"/>
</dbReference>
<dbReference type="InterPro" id="IPR003838">
    <property type="entry name" value="ABC3_permease_C"/>
</dbReference>
<evidence type="ECO:0000256" key="4">
    <source>
        <dbReference type="ARBA" id="ARBA00022989"/>
    </source>
</evidence>
<dbReference type="AlphaFoldDB" id="A0A318N3R6"/>
<feature type="domain" description="MacB-like periplasmic core" evidence="9">
    <location>
        <begin position="18"/>
        <end position="222"/>
    </location>
</feature>
<evidence type="ECO:0000256" key="2">
    <source>
        <dbReference type="ARBA" id="ARBA00022475"/>
    </source>
</evidence>
<evidence type="ECO:0000256" key="7">
    <source>
        <dbReference type="SAM" id="Phobius"/>
    </source>
</evidence>
<protein>
    <submittedName>
        <fullName evidence="10">ABC transporter permease</fullName>
    </submittedName>
</protein>
<organism evidence="10 11">
    <name type="scientific">Frischella perrara</name>
    <dbReference type="NCBI Taxonomy" id="1267021"/>
    <lineage>
        <taxon>Bacteria</taxon>
        <taxon>Pseudomonadati</taxon>
        <taxon>Pseudomonadota</taxon>
        <taxon>Gammaproteobacteria</taxon>
        <taxon>Orbales</taxon>
        <taxon>Orbaceae</taxon>
        <taxon>Frischella</taxon>
    </lineage>
</organism>
<evidence type="ECO:0000256" key="1">
    <source>
        <dbReference type="ARBA" id="ARBA00004651"/>
    </source>
</evidence>
<name>A0A318N3R6_FRIPE</name>